<dbReference type="SUPFAM" id="SSF53756">
    <property type="entry name" value="UDP-Glycosyltransferase/glycogen phosphorylase"/>
    <property type="match status" value="1"/>
</dbReference>
<keyword evidence="3" id="KW-1185">Reference proteome</keyword>
<name>A0A6N6VUR0_9BACT</name>
<dbReference type="EMBL" id="WFLM01000005">
    <property type="protein sequence ID" value="KAB8036831.1"/>
    <property type="molecule type" value="Genomic_DNA"/>
</dbReference>
<dbReference type="OrthoDB" id="9787293at2"/>
<comment type="caution">
    <text evidence="2">The sequence shown here is derived from an EMBL/GenBank/DDBJ whole genome shotgun (WGS) entry which is preliminary data.</text>
</comment>
<dbReference type="InterPro" id="IPR028098">
    <property type="entry name" value="Glyco_trans_4-like_N"/>
</dbReference>
<protein>
    <submittedName>
        <fullName evidence="2">Glycosyltransferase</fullName>
    </submittedName>
</protein>
<evidence type="ECO:0000313" key="2">
    <source>
        <dbReference type="EMBL" id="KAB8036831.1"/>
    </source>
</evidence>
<proteinExistence type="predicted"/>
<dbReference type="GO" id="GO:0016757">
    <property type="term" value="F:glycosyltransferase activity"/>
    <property type="evidence" value="ECO:0007669"/>
    <property type="project" value="UniProtKB-ARBA"/>
</dbReference>
<accession>A0A6N6VUR0</accession>
<dbReference type="Gene3D" id="3.40.50.2000">
    <property type="entry name" value="Glycogen Phosphorylase B"/>
    <property type="match status" value="2"/>
</dbReference>
<reference evidence="2 3" key="1">
    <citation type="submission" date="2019-10" db="EMBL/GenBank/DDBJ databases">
        <title>New species of Slilvanegrellaceae.</title>
        <authorList>
            <person name="Pitt A."/>
            <person name="Hahn M.W."/>
        </authorList>
    </citation>
    <scope>NUCLEOTIDE SEQUENCE [LARGE SCALE GENOMIC DNA]</scope>
    <source>
        <strain evidence="2 3">SP-Ram-0.45-NSY-1</strain>
    </source>
</reference>
<organism evidence="2 3">
    <name type="scientific">Silvanigrella paludirubra</name>
    <dbReference type="NCBI Taxonomy" id="2499159"/>
    <lineage>
        <taxon>Bacteria</taxon>
        <taxon>Pseudomonadati</taxon>
        <taxon>Bdellovibrionota</taxon>
        <taxon>Oligoflexia</taxon>
        <taxon>Silvanigrellales</taxon>
        <taxon>Silvanigrellaceae</taxon>
        <taxon>Silvanigrella</taxon>
    </lineage>
</organism>
<dbReference type="AlphaFoldDB" id="A0A6N6VUR0"/>
<feature type="domain" description="Glycosyltransferase subfamily 4-like N-terminal" evidence="1">
    <location>
        <begin position="132"/>
        <end position="242"/>
    </location>
</feature>
<gene>
    <name evidence="2" type="ORF">GCL60_13380</name>
</gene>
<sequence>MKIVLVTLFFPPTNSIASLRLYSFAKQWEKEGHEITIITFPKNDKDNYDLNLDIKNFKIIEMYSIFNSIQNFYRKKIKKNFTSNVTSASTNKNNYISTLKNRFLNFIKNKFIQISHKKGILGIYRMPDPKDFWIRKASKFITNEIKPDLIVSSCGPYSTHLVAYFAKRKNKNIKWIADYRDLWTSNPFYSGIFPFNRVEKIIEKYILKKANLITTVSHGLKNELEIMLDQNVYVVENGFDEDDSKNISNTPFYPNDDIIRLIYTGTIYEKYYQSIELLFNLIAESVKIKPLLKINLIFYSKYSPTLESLIKKHNLSNYVFQSGYLSREECLMAQRDSTINILLGLNDYKFNGVLSGKIFEYIYSKTPILCINYNTNSEIFKIFKDTNAIYTNINSINEFSLFNKKLLEYKSINKKEFSENEFPYSRATLASNLLKKALTT</sequence>
<evidence type="ECO:0000259" key="1">
    <source>
        <dbReference type="Pfam" id="PF13439"/>
    </source>
</evidence>
<evidence type="ECO:0000313" key="3">
    <source>
        <dbReference type="Proteomes" id="UP000437748"/>
    </source>
</evidence>
<dbReference type="Pfam" id="PF13439">
    <property type="entry name" value="Glyco_transf_4"/>
    <property type="match status" value="1"/>
</dbReference>
<keyword evidence="2" id="KW-0808">Transferase</keyword>
<dbReference type="Proteomes" id="UP000437748">
    <property type="component" value="Unassembled WGS sequence"/>
</dbReference>
<dbReference type="RefSeq" id="WP_153421246.1">
    <property type="nucleotide sequence ID" value="NZ_WFLM01000005.1"/>
</dbReference>